<dbReference type="GO" id="GO:0016020">
    <property type="term" value="C:membrane"/>
    <property type="evidence" value="ECO:0007669"/>
    <property type="project" value="UniProtKB-SubCell"/>
</dbReference>
<dbReference type="Pfam" id="PF00005">
    <property type="entry name" value="ABC_tran"/>
    <property type="match status" value="2"/>
</dbReference>
<dbReference type="InterPro" id="IPR010929">
    <property type="entry name" value="PDR_CDR_ABC"/>
</dbReference>
<keyword evidence="2" id="KW-0813">Transport</keyword>
<gene>
    <name evidence="11" type="ORF">FISHEDRAFT_65948</name>
</gene>
<feature type="domain" description="ABC transporter" evidence="10">
    <location>
        <begin position="764"/>
        <end position="1011"/>
    </location>
</feature>
<feature type="region of interest" description="Disordered" evidence="8">
    <location>
        <begin position="720"/>
        <end position="744"/>
    </location>
</feature>
<feature type="transmembrane region" description="Helical" evidence="9">
    <location>
        <begin position="580"/>
        <end position="600"/>
    </location>
</feature>
<evidence type="ECO:0000256" key="4">
    <source>
        <dbReference type="ARBA" id="ARBA00022741"/>
    </source>
</evidence>
<dbReference type="Gene3D" id="3.40.50.300">
    <property type="entry name" value="P-loop containing nucleotide triphosphate hydrolases"/>
    <property type="match status" value="2"/>
</dbReference>
<keyword evidence="4" id="KW-0547">Nucleotide-binding</keyword>
<organism evidence="11 12">
    <name type="scientific">Fistulina hepatica ATCC 64428</name>
    <dbReference type="NCBI Taxonomy" id="1128425"/>
    <lineage>
        <taxon>Eukaryota</taxon>
        <taxon>Fungi</taxon>
        <taxon>Dikarya</taxon>
        <taxon>Basidiomycota</taxon>
        <taxon>Agaricomycotina</taxon>
        <taxon>Agaricomycetes</taxon>
        <taxon>Agaricomycetidae</taxon>
        <taxon>Agaricales</taxon>
        <taxon>Fistulinaceae</taxon>
        <taxon>Fistulina</taxon>
    </lineage>
</organism>
<feature type="domain" description="ABC transporter" evidence="10">
    <location>
        <begin position="87"/>
        <end position="326"/>
    </location>
</feature>
<accession>A0A0D7ACV7</accession>
<feature type="transmembrane region" description="Helical" evidence="9">
    <location>
        <begin position="1056"/>
        <end position="1077"/>
    </location>
</feature>
<feature type="transmembrane region" description="Helical" evidence="9">
    <location>
        <begin position="1113"/>
        <end position="1133"/>
    </location>
</feature>
<comment type="subcellular location">
    <subcellularLocation>
        <location evidence="1">Membrane</location>
        <topology evidence="1">Multi-pass membrane protein</topology>
    </subcellularLocation>
</comment>
<evidence type="ECO:0000256" key="2">
    <source>
        <dbReference type="ARBA" id="ARBA00022448"/>
    </source>
</evidence>
<feature type="transmembrane region" description="Helical" evidence="9">
    <location>
        <begin position="474"/>
        <end position="494"/>
    </location>
</feature>
<evidence type="ECO:0000259" key="10">
    <source>
        <dbReference type="PROSITE" id="PS50893"/>
    </source>
</evidence>
<dbReference type="Proteomes" id="UP000054144">
    <property type="component" value="Unassembled WGS sequence"/>
</dbReference>
<dbReference type="GO" id="GO:0005524">
    <property type="term" value="F:ATP binding"/>
    <property type="evidence" value="ECO:0007669"/>
    <property type="project" value="UniProtKB-KW"/>
</dbReference>
<proteinExistence type="predicted"/>
<evidence type="ECO:0000256" key="3">
    <source>
        <dbReference type="ARBA" id="ARBA00022692"/>
    </source>
</evidence>
<feature type="transmembrane region" description="Helical" evidence="9">
    <location>
        <begin position="1288"/>
        <end position="1309"/>
    </location>
</feature>
<feature type="transmembrane region" description="Helical" evidence="9">
    <location>
        <begin position="515"/>
        <end position="538"/>
    </location>
</feature>
<evidence type="ECO:0000256" key="8">
    <source>
        <dbReference type="SAM" id="MobiDB-lite"/>
    </source>
</evidence>
<protein>
    <submittedName>
        <fullName evidence="11">Pleiotropic drug resistance ABC transporter</fullName>
    </submittedName>
</protein>
<dbReference type="InterPro" id="IPR013525">
    <property type="entry name" value="ABC2_TM"/>
</dbReference>
<evidence type="ECO:0000256" key="1">
    <source>
        <dbReference type="ARBA" id="ARBA00004141"/>
    </source>
</evidence>
<keyword evidence="5" id="KW-0067">ATP-binding</keyword>
<dbReference type="PANTHER" id="PTHR19241">
    <property type="entry name" value="ATP-BINDING CASSETTE TRANSPORTER"/>
    <property type="match status" value="1"/>
</dbReference>
<feature type="transmembrane region" description="Helical" evidence="9">
    <location>
        <begin position="550"/>
        <end position="568"/>
    </location>
</feature>
<dbReference type="PROSITE" id="PS50893">
    <property type="entry name" value="ABC_TRANSPORTER_2"/>
    <property type="match status" value="2"/>
</dbReference>
<dbReference type="GO" id="GO:0016887">
    <property type="term" value="F:ATP hydrolysis activity"/>
    <property type="evidence" value="ECO:0007669"/>
    <property type="project" value="InterPro"/>
</dbReference>
<dbReference type="InterPro" id="IPR003593">
    <property type="entry name" value="AAA+_ATPase"/>
</dbReference>
<evidence type="ECO:0000313" key="12">
    <source>
        <dbReference type="Proteomes" id="UP000054144"/>
    </source>
</evidence>
<dbReference type="PROSITE" id="PS00211">
    <property type="entry name" value="ABC_TRANSPORTER_1"/>
    <property type="match status" value="1"/>
</dbReference>
<sequence>MTSEGTASVGMEPVSMSEIPPKKGAYECDRPNSPTDSEKTEQGIDFEETLRQFERFRKSAGLHTRKLGVVFDGLTVVGVGSEAATQPTFASMEARHPHLRTIINDFQGVARPGEMILVLGSPGAGCSTFIKAIANQREEYHSVTGSIHYDALTPEELQKEFRGDVLYCPEKDVHFPSLSVEQTLRFAASCRAPQGVAQIGSQLLSVFGLTHARNTPVGDAMLRGVSGGEKKRISIAEVFAARAYMACWDNPTRGLDSSTALEFAQALRVASDVSHMTNVAALYQAGEPLYRLFDKVCLISHGRMVYYGPASTAKQYFVDLGYEPAPRQTTADFLVSVTDATTRVPRALANPPRTPEEFVAAFQASRFGQDNRADIDAYCAEMGIRPGERGGSPTRAAAYRESAREERCGSKSSFVISPSLQARAIIRRRMQITKGNSLALIIYMCVHIFQAVLVATAYTKMSDHTSAFFSRGCVLFWAVVFPALATMGEVPMLYPQRKIIHRQQLWAWYHPFIDAIAFNLLDIPVMFFTMVVWALFLYFVPGLQLHASQVFTYFLFVFLTALTMRVFFRCAAAMFKSAAAAQGISGIGVLAAMLYNGYFLPVPSMIGALKWVSYLNPIRWSFESLLTNEFRTINGPCDQLVPSGYGYENISLANQVCTTVGALPGQATVSGSRYVELSFNFRWSHTWMNLGILLGYWAGFNLLSGQSGLQNVVLYNETQRRKSRKREARQHALAATRDGTPEGKDFATKEEEVHLVSHASHDTFTFEHIEYHIPLATGEKRRLLHDVSGYVATGKLTALMGESGAGKTTLLNVLAQRTDVGVITGDMLVNGMPLPMDFQAQTGYCQQTDTHLWTDTVYEALLFSAMMRQPPGSSLSEKEEYVDKLLKVCGLEEYRDAAVGSLGAEHLKRTTIGVELAAKPRLLLFLDEPVFDRVLLLRKGGETVYFGDIGPNSATLISYFERNGARKCGPTENPAEYMLDVVGAGATARSVLDWYQIWLDAPESMQVAREIEQIHSEERAAGTVSTVLHTEYAQPWVYQFKELLRRDLAYHWRNPGYTFGKTVLNIVGGLFIGFTFFKTDASVQGVQSKIMALFMSLFLSWHALLTAQILSDVMWNIFVAALYFLVWYWTVGFPTDRGGYVYLMLGIAFPIYHTAFGLAVAALGPTSDIGDILFVMLQSFVITFNGTTQLYSQLGWYRAAPFTYIIEGLIGYAAGHSKVVCSESEYVTVIPPSGQTCGEYMDTYISSSGGYLTNPNATSSCHFCAVDDSDAILGPIFNIYYSHHWRDFGLVFVFVVFNIFLAYAVTWLFRVRRGSPLKALFKLFARKK</sequence>
<dbReference type="InterPro" id="IPR029481">
    <property type="entry name" value="ABC_trans_N"/>
</dbReference>
<evidence type="ECO:0000256" key="7">
    <source>
        <dbReference type="ARBA" id="ARBA00023136"/>
    </source>
</evidence>
<feature type="transmembrane region" description="Helical" evidence="9">
    <location>
        <begin position="1140"/>
        <end position="1163"/>
    </location>
</feature>
<dbReference type="OrthoDB" id="245989at2759"/>
<dbReference type="Pfam" id="PF06422">
    <property type="entry name" value="PDR_CDR"/>
    <property type="match status" value="1"/>
</dbReference>
<feature type="compositionally biased region" description="Basic and acidic residues" evidence="8">
    <location>
        <begin position="20"/>
        <end position="42"/>
    </location>
</feature>
<keyword evidence="7 9" id="KW-0472">Membrane</keyword>
<dbReference type="EMBL" id="KN881928">
    <property type="protein sequence ID" value="KIY47781.1"/>
    <property type="molecule type" value="Genomic_DNA"/>
</dbReference>
<dbReference type="SMART" id="SM00382">
    <property type="entry name" value="AAA"/>
    <property type="match status" value="2"/>
</dbReference>
<dbReference type="InterPro" id="IPR003439">
    <property type="entry name" value="ABC_transporter-like_ATP-bd"/>
</dbReference>
<evidence type="ECO:0000313" key="11">
    <source>
        <dbReference type="EMBL" id="KIY47781.1"/>
    </source>
</evidence>
<dbReference type="SUPFAM" id="SSF52540">
    <property type="entry name" value="P-loop containing nucleoside triphosphate hydrolases"/>
    <property type="match status" value="2"/>
</dbReference>
<feature type="transmembrane region" description="Helical" evidence="9">
    <location>
        <begin position="1089"/>
        <end position="1107"/>
    </location>
</feature>
<dbReference type="InterPro" id="IPR017871">
    <property type="entry name" value="ABC_transporter-like_CS"/>
</dbReference>
<keyword evidence="6 9" id="KW-1133">Transmembrane helix</keyword>
<dbReference type="Pfam" id="PF14510">
    <property type="entry name" value="ABC_trans_N"/>
    <property type="match status" value="1"/>
</dbReference>
<dbReference type="Pfam" id="PF01061">
    <property type="entry name" value="ABC2_membrane"/>
    <property type="match status" value="3"/>
</dbReference>
<keyword evidence="12" id="KW-1185">Reference proteome</keyword>
<dbReference type="InterPro" id="IPR034001">
    <property type="entry name" value="ABCG_PDR_1"/>
</dbReference>
<evidence type="ECO:0000256" key="9">
    <source>
        <dbReference type="SAM" id="Phobius"/>
    </source>
</evidence>
<evidence type="ECO:0000256" key="6">
    <source>
        <dbReference type="ARBA" id="ARBA00022989"/>
    </source>
</evidence>
<dbReference type="CDD" id="cd03233">
    <property type="entry name" value="ABCG_PDR_domain1"/>
    <property type="match status" value="1"/>
</dbReference>
<feature type="transmembrane region" description="Helical" evidence="9">
    <location>
        <begin position="437"/>
        <end position="459"/>
    </location>
</feature>
<dbReference type="InterPro" id="IPR027417">
    <property type="entry name" value="P-loop_NTPase"/>
</dbReference>
<keyword evidence="3 9" id="KW-0812">Transmembrane</keyword>
<evidence type="ECO:0000256" key="5">
    <source>
        <dbReference type="ARBA" id="ARBA00022840"/>
    </source>
</evidence>
<reference evidence="11 12" key="1">
    <citation type="journal article" date="2015" name="Fungal Genet. Biol.">
        <title>Evolution of novel wood decay mechanisms in Agaricales revealed by the genome sequences of Fistulina hepatica and Cylindrobasidium torrendii.</title>
        <authorList>
            <person name="Floudas D."/>
            <person name="Held B.W."/>
            <person name="Riley R."/>
            <person name="Nagy L.G."/>
            <person name="Koehler G."/>
            <person name="Ransdell A.S."/>
            <person name="Younus H."/>
            <person name="Chow J."/>
            <person name="Chiniquy J."/>
            <person name="Lipzen A."/>
            <person name="Tritt A."/>
            <person name="Sun H."/>
            <person name="Haridas S."/>
            <person name="LaButti K."/>
            <person name="Ohm R.A."/>
            <person name="Kues U."/>
            <person name="Blanchette R.A."/>
            <person name="Grigoriev I.V."/>
            <person name="Minto R.E."/>
            <person name="Hibbett D.S."/>
        </authorList>
    </citation>
    <scope>NUCLEOTIDE SEQUENCE [LARGE SCALE GENOMIC DNA]</scope>
    <source>
        <strain evidence="11 12">ATCC 64428</strain>
    </source>
</reference>
<feature type="region of interest" description="Disordered" evidence="8">
    <location>
        <begin position="1"/>
        <end position="42"/>
    </location>
</feature>
<dbReference type="GO" id="GO:0140359">
    <property type="term" value="F:ABC-type transporter activity"/>
    <property type="evidence" value="ECO:0007669"/>
    <property type="project" value="InterPro"/>
</dbReference>
<feature type="transmembrane region" description="Helical" evidence="9">
    <location>
        <begin position="1169"/>
        <end position="1188"/>
    </location>
</feature>
<name>A0A0D7ACV7_9AGAR</name>